<accession>A0A8S5MWJ9</accession>
<organism evidence="1">
    <name type="scientific">Siphoviridae sp. ctsus30</name>
    <dbReference type="NCBI Taxonomy" id="2826488"/>
    <lineage>
        <taxon>Viruses</taxon>
        <taxon>Duplodnaviria</taxon>
        <taxon>Heunggongvirae</taxon>
        <taxon>Uroviricota</taxon>
        <taxon>Caudoviricetes</taxon>
    </lineage>
</organism>
<name>A0A8S5MWJ9_9CAUD</name>
<sequence length="63" mass="7209">MTTRYLSINDASERTGVGRTTILYRINTGKFPQPDAIVTYKRTAALGWLPETIEEYNTNKKEN</sequence>
<reference evidence="1" key="1">
    <citation type="journal article" date="2021" name="Proc. Natl. Acad. Sci. U.S.A.">
        <title>A Catalog of Tens of Thousands of Viruses from Human Metagenomes Reveals Hidden Associations with Chronic Diseases.</title>
        <authorList>
            <person name="Tisza M.J."/>
            <person name="Buck C.B."/>
        </authorList>
    </citation>
    <scope>NUCLEOTIDE SEQUENCE</scope>
    <source>
        <strain evidence="1">Ctsus30</strain>
    </source>
</reference>
<dbReference type="EMBL" id="BK014997">
    <property type="protein sequence ID" value="DAD86267.1"/>
    <property type="molecule type" value="Genomic_DNA"/>
</dbReference>
<protein>
    <submittedName>
        <fullName evidence="1">Putative transcriptional regulator</fullName>
    </submittedName>
</protein>
<evidence type="ECO:0000313" key="1">
    <source>
        <dbReference type="EMBL" id="DAD86267.1"/>
    </source>
</evidence>
<proteinExistence type="predicted"/>